<keyword evidence="3" id="KW-1185">Reference proteome</keyword>
<protein>
    <recommendedName>
        <fullName evidence="4">Androglobin</fullName>
    </recommendedName>
</protein>
<evidence type="ECO:0000256" key="1">
    <source>
        <dbReference type="SAM" id="MobiDB-lite"/>
    </source>
</evidence>
<dbReference type="Ensembl" id="ENSNMLT00000007376.1">
    <property type="protein sequence ID" value="ENSNMLP00000006457.1"/>
    <property type="gene ID" value="ENSNMLG00000004683.1"/>
</dbReference>
<evidence type="ECO:0000313" key="3">
    <source>
        <dbReference type="Proteomes" id="UP000694523"/>
    </source>
</evidence>
<dbReference type="SUPFAM" id="SSF54001">
    <property type="entry name" value="Cysteine proteinases"/>
    <property type="match status" value="1"/>
</dbReference>
<sequence>PGYSNKKKKKTHFLDGLMFYIHGGSTAASTESIGKVPWRSKFPIWPEWNEAEINLEKWDSTKSEDGKPSRGSNTNPFFENPDGKVPLPAVLKVHSWKRPTEFITKVNEKHFTLSLTIYNLMRWIISEIYILWTHWMSVSPDQRPWKPWEHIYSLCKVTDGHVPLYNSYGKYVVKLYWMSATSTAAPQRAKTSCVS</sequence>
<name>A0A8C6SIT3_9GOBI</name>
<evidence type="ECO:0008006" key="4">
    <source>
        <dbReference type="Google" id="ProtNLM"/>
    </source>
</evidence>
<evidence type="ECO:0000313" key="2">
    <source>
        <dbReference type="Ensembl" id="ENSNMLP00000006457.1"/>
    </source>
</evidence>
<reference evidence="2" key="2">
    <citation type="submission" date="2025-09" db="UniProtKB">
        <authorList>
            <consortium name="Ensembl"/>
        </authorList>
    </citation>
    <scope>IDENTIFICATION</scope>
</reference>
<reference evidence="2" key="1">
    <citation type="submission" date="2025-08" db="UniProtKB">
        <authorList>
            <consortium name="Ensembl"/>
        </authorList>
    </citation>
    <scope>IDENTIFICATION</scope>
</reference>
<dbReference type="AlphaFoldDB" id="A0A8C6SIT3"/>
<organism evidence="2 3">
    <name type="scientific">Neogobius melanostomus</name>
    <name type="common">round goby</name>
    <dbReference type="NCBI Taxonomy" id="47308"/>
    <lineage>
        <taxon>Eukaryota</taxon>
        <taxon>Metazoa</taxon>
        <taxon>Chordata</taxon>
        <taxon>Craniata</taxon>
        <taxon>Vertebrata</taxon>
        <taxon>Euteleostomi</taxon>
        <taxon>Actinopterygii</taxon>
        <taxon>Neopterygii</taxon>
        <taxon>Teleostei</taxon>
        <taxon>Neoteleostei</taxon>
        <taxon>Acanthomorphata</taxon>
        <taxon>Gobiaria</taxon>
        <taxon>Gobiiformes</taxon>
        <taxon>Gobioidei</taxon>
        <taxon>Gobiidae</taxon>
        <taxon>Benthophilinae</taxon>
        <taxon>Neogobiini</taxon>
        <taxon>Neogobius</taxon>
    </lineage>
</organism>
<dbReference type="InterPro" id="IPR053033">
    <property type="entry name" value="Androglobin-like"/>
</dbReference>
<dbReference type="PANTHER" id="PTHR46298">
    <property type="entry name" value="ANDROGLOBIN"/>
    <property type="match status" value="1"/>
</dbReference>
<feature type="region of interest" description="Disordered" evidence="1">
    <location>
        <begin position="59"/>
        <end position="81"/>
    </location>
</feature>
<dbReference type="InterPro" id="IPR038765">
    <property type="entry name" value="Papain-like_cys_pep_sf"/>
</dbReference>
<proteinExistence type="predicted"/>
<accession>A0A8C6SIT3</accession>
<dbReference type="PANTHER" id="PTHR46298:SF1">
    <property type="entry name" value="ANDROGLOBIN"/>
    <property type="match status" value="1"/>
</dbReference>
<feature type="compositionally biased region" description="Basic and acidic residues" evidence="1">
    <location>
        <begin position="59"/>
        <end position="68"/>
    </location>
</feature>
<dbReference type="Proteomes" id="UP000694523">
    <property type="component" value="Unplaced"/>
</dbReference>